<keyword evidence="2" id="KW-0479">Metal-binding</keyword>
<evidence type="ECO:0000313" key="7">
    <source>
        <dbReference type="Proteomes" id="UP001230156"/>
    </source>
</evidence>
<name>A0ABU0YFF8_9PROT</name>
<dbReference type="SUPFAM" id="SSF51316">
    <property type="entry name" value="Mss4-like"/>
    <property type="match status" value="1"/>
</dbReference>
<feature type="domain" description="CENP-V/GFA" evidence="5">
    <location>
        <begin position="1"/>
        <end position="104"/>
    </location>
</feature>
<protein>
    <submittedName>
        <fullName evidence="6">GFA family protein</fullName>
    </submittedName>
</protein>
<evidence type="ECO:0000256" key="2">
    <source>
        <dbReference type="ARBA" id="ARBA00022723"/>
    </source>
</evidence>
<gene>
    <name evidence="6" type="ORF">Q8A70_02190</name>
</gene>
<evidence type="ECO:0000313" key="6">
    <source>
        <dbReference type="EMBL" id="MDQ7246453.1"/>
    </source>
</evidence>
<dbReference type="InterPro" id="IPR011057">
    <property type="entry name" value="Mss4-like_sf"/>
</dbReference>
<comment type="caution">
    <text evidence="6">The sequence shown here is derived from an EMBL/GenBank/DDBJ whole genome shotgun (WGS) entry which is preliminary data.</text>
</comment>
<keyword evidence="4" id="KW-0456">Lyase</keyword>
<dbReference type="RefSeq" id="WP_379953845.1">
    <property type="nucleotide sequence ID" value="NZ_JAUYVI010000001.1"/>
</dbReference>
<dbReference type="Pfam" id="PF04828">
    <property type="entry name" value="GFA"/>
    <property type="match status" value="1"/>
</dbReference>
<reference evidence="7" key="1">
    <citation type="submission" date="2023-08" db="EMBL/GenBank/DDBJ databases">
        <title>Rhodospirillaceae gen. nov., a novel taxon isolated from the Yangtze River Yuezi River estuary sludge.</title>
        <authorList>
            <person name="Ruan L."/>
        </authorList>
    </citation>
    <scope>NUCLEOTIDE SEQUENCE [LARGE SCALE GENOMIC DNA]</scope>
    <source>
        <strain evidence="7">R-7</strain>
    </source>
</reference>
<dbReference type="PANTHER" id="PTHR33337">
    <property type="entry name" value="GFA DOMAIN-CONTAINING PROTEIN"/>
    <property type="match status" value="1"/>
</dbReference>
<sequence>MTICHCTWCQRRTGTAFGTEVVFEIGQVALTGDSVGTYRHHSDESGRWLDVAFCRVCGGNLGFTLEAAPGLRTLPAGAFDDPAWVDAESIQIRHVFVRSRRSWSDLSPLVEQYERHFRTS</sequence>
<dbReference type="PROSITE" id="PS51891">
    <property type="entry name" value="CENP_V_GFA"/>
    <property type="match status" value="1"/>
</dbReference>
<dbReference type="Proteomes" id="UP001230156">
    <property type="component" value="Unassembled WGS sequence"/>
</dbReference>
<accession>A0ABU0YFF8</accession>
<dbReference type="EMBL" id="JAUYVI010000001">
    <property type="protein sequence ID" value="MDQ7246453.1"/>
    <property type="molecule type" value="Genomic_DNA"/>
</dbReference>
<organism evidence="6 7">
    <name type="scientific">Dongia sedimenti</name>
    <dbReference type="NCBI Taxonomy" id="3064282"/>
    <lineage>
        <taxon>Bacteria</taxon>
        <taxon>Pseudomonadati</taxon>
        <taxon>Pseudomonadota</taxon>
        <taxon>Alphaproteobacteria</taxon>
        <taxon>Rhodospirillales</taxon>
        <taxon>Dongiaceae</taxon>
        <taxon>Dongia</taxon>
    </lineage>
</organism>
<evidence type="ECO:0000259" key="5">
    <source>
        <dbReference type="PROSITE" id="PS51891"/>
    </source>
</evidence>
<evidence type="ECO:0000256" key="1">
    <source>
        <dbReference type="ARBA" id="ARBA00005495"/>
    </source>
</evidence>
<dbReference type="Gene3D" id="3.90.1590.10">
    <property type="entry name" value="glutathione-dependent formaldehyde- activating enzyme (gfa)"/>
    <property type="match status" value="1"/>
</dbReference>
<evidence type="ECO:0000256" key="4">
    <source>
        <dbReference type="ARBA" id="ARBA00023239"/>
    </source>
</evidence>
<proteinExistence type="inferred from homology"/>
<comment type="similarity">
    <text evidence="1">Belongs to the Gfa family.</text>
</comment>
<keyword evidence="7" id="KW-1185">Reference proteome</keyword>
<dbReference type="InterPro" id="IPR006913">
    <property type="entry name" value="CENP-V/GFA"/>
</dbReference>
<keyword evidence="3" id="KW-0862">Zinc</keyword>
<dbReference type="PANTHER" id="PTHR33337:SF40">
    <property type="entry name" value="CENP-V_GFA DOMAIN-CONTAINING PROTEIN-RELATED"/>
    <property type="match status" value="1"/>
</dbReference>
<evidence type="ECO:0000256" key="3">
    <source>
        <dbReference type="ARBA" id="ARBA00022833"/>
    </source>
</evidence>